<dbReference type="Proteomes" id="UP000078492">
    <property type="component" value="Unassembled WGS sequence"/>
</dbReference>
<feature type="transmembrane region" description="Helical" evidence="4">
    <location>
        <begin position="35"/>
        <end position="56"/>
    </location>
</feature>
<sequence>MDLQLFVAEIISAIYGLVMIVVLVGIMLQIAEDGWLAPSSLLFFIVACQMTIAGLLHPQEATCLLCGVIYYITVPSMYMLLTIFSVFNVHNVTWGTRDSKKLNIVSLLSFNFDLSHSKNYTLMEN</sequence>
<evidence type="ECO:0000313" key="5">
    <source>
        <dbReference type="EMBL" id="KYN13151.1"/>
    </source>
</evidence>
<evidence type="ECO:0008006" key="7">
    <source>
        <dbReference type="Google" id="ProtNLM"/>
    </source>
</evidence>
<dbReference type="STRING" id="471704.A0A151IXY0"/>
<dbReference type="GO" id="GO:0006031">
    <property type="term" value="P:chitin biosynthetic process"/>
    <property type="evidence" value="ECO:0007669"/>
    <property type="project" value="TreeGrafter"/>
</dbReference>
<feature type="transmembrane region" description="Helical" evidence="4">
    <location>
        <begin position="68"/>
        <end position="87"/>
    </location>
</feature>
<dbReference type="InterPro" id="IPR004835">
    <property type="entry name" value="Chitin_synth"/>
</dbReference>
<accession>A0A151IXY0</accession>
<keyword evidence="6" id="KW-1185">Reference proteome</keyword>
<dbReference type="GO" id="GO:0071944">
    <property type="term" value="C:cell periphery"/>
    <property type="evidence" value="ECO:0007669"/>
    <property type="project" value="TreeGrafter"/>
</dbReference>
<dbReference type="EMBL" id="KQ980790">
    <property type="protein sequence ID" value="KYN13151.1"/>
    <property type="molecule type" value="Genomic_DNA"/>
</dbReference>
<evidence type="ECO:0000256" key="2">
    <source>
        <dbReference type="ARBA" id="ARBA00022692"/>
    </source>
</evidence>
<comment type="subcellular location">
    <subcellularLocation>
        <location evidence="1">Membrane</location>
        <topology evidence="1">Multi-pass membrane protein</topology>
    </subcellularLocation>
</comment>
<proteinExistence type="predicted"/>
<keyword evidence="4" id="KW-1133">Transmembrane helix</keyword>
<reference evidence="5 6" key="1">
    <citation type="submission" date="2015-09" db="EMBL/GenBank/DDBJ databases">
        <title>Trachymyrmex cornetzi WGS genome.</title>
        <authorList>
            <person name="Nygaard S."/>
            <person name="Hu H."/>
            <person name="Boomsma J."/>
            <person name="Zhang G."/>
        </authorList>
    </citation>
    <scope>NUCLEOTIDE SEQUENCE [LARGE SCALE GENOMIC DNA]</scope>
    <source>
        <strain evidence="5">Tcor2-1</strain>
        <tissue evidence="5">Whole body</tissue>
    </source>
</reference>
<dbReference type="PANTHER" id="PTHR22914:SF14">
    <property type="entry name" value="CHITIN SYNTHASE"/>
    <property type="match status" value="1"/>
</dbReference>
<evidence type="ECO:0000256" key="4">
    <source>
        <dbReference type="SAM" id="Phobius"/>
    </source>
</evidence>
<keyword evidence="3 4" id="KW-0472">Membrane</keyword>
<evidence type="ECO:0000256" key="1">
    <source>
        <dbReference type="ARBA" id="ARBA00004141"/>
    </source>
</evidence>
<feature type="transmembrane region" description="Helical" evidence="4">
    <location>
        <begin position="6"/>
        <end position="28"/>
    </location>
</feature>
<dbReference type="GO" id="GO:0016020">
    <property type="term" value="C:membrane"/>
    <property type="evidence" value="ECO:0007669"/>
    <property type="project" value="UniProtKB-SubCell"/>
</dbReference>
<evidence type="ECO:0000256" key="3">
    <source>
        <dbReference type="ARBA" id="ARBA00023136"/>
    </source>
</evidence>
<dbReference type="AlphaFoldDB" id="A0A151IXY0"/>
<name>A0A151IXY0_9HYME</name>
<gene>
    <name evidence="5" type="ORF">ALC57_14658</name>
</gene>
<dbReference type="PANTHER" id="PTHR22914">
    <property type="entry name" value="CHITIN SYNTHASE"/>
    <property type="match status" value="1"/>
</dbReference>
<protein>
    <recommendedName>
        <fullName evidence="7">Chitin synthase 1</fullName>
    </recommendedName>
</protein>
<evidence type="ECO:0000313" key="6">
    <source>
        <dbReference type="Proteomes" id="UP000078492"/>
    </source>
</evidence>
<organism evidence="5 6">
    <name type="scientific">Trachymyrmex cornetzi</name>
    <dbReference type="NCBI Taxonomy" id="471704"/>
    <lineage>
        <taxon>Eukaryota</taxon>
        <taxon>Metazoa</taxon>
        <taxon>Ecdysozoa</taxon>
        <taxon>Arthropoda</taxon>
        <taxon>Hexapoda</taxon>
        <taxon>Insecta</taxon>
        <taxon>Pterygota</taxon>
        <taxon>Neoptera</taxon>
        <taxon>Endopterygota</taxon>
        <taxon>Hymenoptera</taxon>
        <taxon>Apocrita</taxon>
        <taxon>Aculeata</taxon>
        <taxon>Formicoidea</taxon>
        <taxon>Formicidae</taxon>
        <taxon>Myrmicinae</taxon>
        <taxon>Trachymyrmex</taxon>
    </lineage>
</organism>
<dbReference type="GO" id="GO:0004100">
    <property type="term" value="F:chitin synthase activity"/>
    <property type="evidence" value="ECO:0007669"/>
    <property type="project" value="InterPro"/>
</dbReference>
<keyword evidence="2 4" id="KW-0812">Transmembrane</keyword>